<name>A0AC55DA57_ECHTE</name>
<dbReference type="RefSeq" id="XP_045148622.1">
    <property type="nucleotide sequence ID" value="XM_045292687.1"/>
</dbReference>
<sequence>MLRSEPFLKMSLLILLFPGLTETCIPREVAIEQKIADSSPQKHQEMGIKGTNCLGRKLGQKLNLSLKGGVGMMSRLSTDGPPKDTSSSGSSSLVPLGDKTQEESLLSLQVLNEETNDCKEGKPQVTEHPIKVLPKKKNSWNVLKCIYMMVTFLFVSYNKGDWCYCHYCNQDAEFRKDPCCSF</sequence>
<reference evidence="2" key="1">
    <citation type="submission" date="2025-08" db="UniProtKB">
        <authorList>
            <consortium name="RefSeq"/>
        </authorList>
    </citation>
    <scope>IDENTIFICATION</scope>
</reference>
<protein>
    <submittedName>
        <fullName evidence="2">Epididymal protein 13</fullName>
    </submittedName>
</protein>
<dbReference type="Proteomes" id="UP000694863">
    <property type="component" value="Unplaced"/>
</dbReference>
<proteinExistence type="predicted"/>
<organism evidence="1 2">
    <name type="scientific">Echinops telfairi</name>
    <name type="common">Lesser hedgehog tenrec</name>
    <dbReference type="NCBI Taxonomy" id="9371"/>
    <lineage>
        <taxon>Eukaryota</taxon>
        <taxon>Metazoa</taxon>
        <taxon>Chordata</taxon>
        <taxon>Craniata</taxon>
        <taxon>Vertebrata</taxon>
        <taxon>Euteleostomi</taxon>
        <taxon>Mammalia</taxon>
        <taxon>Eutheria</taxon>
        <taxon>Afrotheria</taxon>
        <taxon>Tenrecidae</taxon>
        <taxon>Tenrecinae</taxon>
        <taxon>Echinops</taxon>
    </lineage>
</organism>
<keyword evidence="1" id="KW-1185">Reference proteome</keyword>
<gene>
    <name evidence="2" type="primary">EDDM13</name>
</gene>
<evidence type="ECO:0000313" key="1">
    <source>
        <dbReference type="Proteomes" id="UP000694863"/>
    </source>
</evidence>
<accession>A0AC55DA57</accession>
<evidence type="ECO:0000313" key="2">
    <source>
        <dbReference type="RefSeq" id="XP_045148622.1"/>
    </source>
</evidence>